<dbReference type="AlphaFoldDB" id="A0A3G1A5H2"/>
<evidence type="ECO:0000313" key="2">
    <source>
        <dbReference type="EMBL" id="AJB42036.1"/>
    </source>
</evidence>
<dbReference type="Proteomes" id="UP000266720">
    <property type="component" value="Chromosome"/>
</dbReference>
<dbReference type="InterPro" id="IPR050625">
    <property type="entry name" value="ParA/MinD_ATPase"/>
</dbReference>
<dbReference type="PANTHER" id="PTHR43384">
    <property type="entry name" value="SEPTUM SITE-DETERMINING PROTEIN MIND HOMOLOG, CHLOROPLASTIC-RELATED"/>
    <property type="match status" value="1"/>
</dbReference>
<dbReference type="GO" id="GO:0005524">
    <property type="term" value="F:ATP binding"/>
    <property type="evidence" value="ECO:0007669"/>
    <property type="project" value="TreeGrafter"/>
</dbReference>
<evidence type="ECO:0000313" key="3">
    <source>
        <dbReference type="Proteomes" id="UP000266720"/>
    </source>
</evidence>
<sequence length="453" mass="50685">MRRYVFLKVKGGVGGSSLALSLGKFLALRGSKVLIVDADPVSTISELVGHKAKGIIQAIKENLDYRTSLKTIETGKGTLTVLRIYSEGIPLEVEKRDLLSFKDKFSETYTRALNSENVDYVIVDHEAALSYEDPLFSIERKNFHETYKGIPEEIIIVLEPTPVSLSSTKRYIDALQAKEQLPFSAIIVNKVPTDEETMTRAREILEEAMEYSGAKVGALIPIINDYILYRPGAFTLYPIPVGVMEIALALERNKKIMYTPSHLDALKKAVYIRSTMLIETDSSNILKCIQEILEVPKKIYSEEFKALIFSTQRFSTLIAESSYVDYYGTTYSYEATKLKTGSVEEVIRLAKKLAQDFIREIEADGTEKIIVIASTNDLEPIYPSQEAPQLSRAFWKEFLESLKHGTKNASIILICEPIGAQCQALRGLVDIAVRAEYKDGLPKCIVLQSKIPG</sequence>
<dbReference type="GO" id="GO:0005829">
    <property type="term" value="C:cytosol"/>
    <property type="evidence" value="ECO:0007669"/>
    <property type="project" value="TreeGrafter"/>
</dbReference>
<dbReference type="GO" id="GO:0016887">
    <property type="term" value="F:ATP hydrolysis activity"/>
    <property type="evidence" value="ECO:0007669"/>
    <property type="project" value="TreeGrafter"/>
</dbReference>
<dbReference type="InterPro" id="IPR027417">
    <property type="entry name" value="P-loop_NTPase"/>
</dbReference>
<gene>
    <name evidence="2" type="ORF">TCARB_0986</name>
</gene>
<dbReference type="STRING" id="697581.TCARB_0986"/>
<dbReference type="GeneID" id="25406404"/>
<dbReference type="EMBL" id="CP007493">
    <property type="protein sequence ID" value="AJB42036.1"/>
    <property type="molecule type" value="Genomic_DNA"/>
</dbReference>
<dbReference type="InterPro" id="IPR002586">
    <property type="entry name" value="CobQ/CobB/MinD/ParA_Nub-bd_dom"/>
</dbReference>
<dbReference type="PANTHER" id="PTHR43384:SF10">
    <property type="entry name" value="ATPASE INVOLVED IN CHROMOSOME PARTITIONING, PARA_MIND FAMILY"/>
    <property type="match status" value="1"/>
</dbReference>
<feature type="domain" description="CobQ/CobB/MinD/ParA nucleotide binding" evidence="1">
    <location>
        <begin position="7"/>
        <end position="216"/>
    </location>
</feature>
<accession>A0A3G1A5H2</accession>
<reference evidence="3" key="1">
    <citation type="book" date="2010" name="EXTREMOPHILES" publisher="0:0-0">
        <title>Complete genome sequences of ten hyperthermophilic archaea reveal their metabolic capabilities and possible ecological roles.</title>
        <editorList>
            <person name="?"/>
        </editorList>
        <authorList>
            <person name="Ravin N.V."/>
            <person name="Mardanov A.V."/>
            <person name="Bonch-Osmolovskaya E.A."/>
            <person name="Skryabin K.G."/>
        </authorList>
    </citation>
    <scope>NUCLEOTIDE SEQUENCE [LARGE SCALE GENOMIC DNA]</scope>
    <source>
        <strain evidence="3">1505</strain>
    </source>
</reference>
<dbReference type="GO" id="GO:0051782">
    <property type="term" value="P:negative regulation of cell division"/>
    <property type="evidence" value="ECO:0007669"/>
    <property type="project" value="TreeGrafter"/>
</dbReference>
<name>A0A3G1A5H2_9CREN</name>
<organism evidence="2 3">
    <name type="scientific">Thermofilum adornatum 1505</name>
    <dbReference type="NCBI Taxonomy" id="697581"/>
    <lineage>
        <taxon>Archaea</taxon>
        <taxon>Thermoproteota</taxon>
        <taxon>Thermoprotei</taxon>
        <taxon>Thermofilales</taxon>
        <taxon>Thermofilaceae</taxon>
        <taxon>Thermofilum</taxon>
    </lineage>
</organism>
<dbReference type="Pfam" id="PF01656">
    <property type="entry name" value="CbiA"/>
    <property type="match status" value="1"/>
</dbReference>
<dbReference type="KEGG" id="tcb:TCARB_0986"/>
<dbReference type="Gene3D" id="3.40.50.300">
    <property type="entry name" value="P-loop containing nucleotide triphosphate hydrolases"/>
    <property type="match status" value="1"/>
</dbReference>
<proteinExistence type="predicted"/>
<evidence type="ECO:0000259" key="1">
    <source>
        <dbReference type="Pfam" id="PF01656"/>
    </source>
</evidence>
<dbReference type="RefSeq" id="WP_052886884.1">
    <property type="nucleotide sequence ID" value="NZ_CP007493.1"/>
</dbReference>
<dbReference type="GO" id="GO:0009898">
    <property type="term" value="C:cytoplasmic side of plasma membrane"/>
    <property type="evidence" value="ECO:0007669"/>
    <property type="project" value="TreeGrafter"/>
</dbReference>
<protein>
    <recommendedName>
        <fullName evidence="1">CobQ/CobB/MinD/ParA nucleotide binding domain-containing protein</fullName>
    </recommendedName>
</protein>
<dbReference type="SUPFAM" id="SSF52540">
    <property type="entry name" value="P-loop containing nucleoside triphosphate hydrolases"/>
    <property type="match status" value="1"/>
</dbReference>